<proteinExistence type="predicted"/>
<comment type="caution">
    <text evidence="6">The sequence shown here is derived from an EMBL/GenBank/DDBJ whole genome shotgun (WGS) entry which is preliminary data.</text>
</comment>
<evidence type="ECO:0000313" key="6">
    <source>
        <dbReference type="EMBL" id="MDT2946262.1"/>
    </source>
</evidence>
<feature type="domain" description="RanBP2-type" evidence="5">
    <location>
        <begin position="178"/>
        <end position="207"/>
    </location>
</feature>
<sequence length="208" mass="23340">MTKIFNTIVELFLGPKDENGKIKYTRPLIISAILFLIIALLTYVTSGFFLIIILMVGVWSWLIASSNKEANILKQKDELLSLIIDSKITSTHQLAKYTGIGYHEVEKLLLDMIKSSTHIKSGYIKKTTNRYAYLKNASLNLNTHEIKLDAKASNTVLDKVGDAANSVLDRFAPKKEIPKPDWKCHYCASMNKSKAYKCEYCGAGKSEA</sequence>
<keyword evidence="1" id="KW-0479">Metal-binding</keyword>
<dbReference type="InterPro" id="IPR036443">
    <property type="entry name" value="Znf_RanBP2_sf"/>
</dbReference>
<dbReference type="AlphaFoldDB" id="A0AAP5P8U2"/>
<dbReference type="InterPro" id="IPR001876">
    <property type="entry name" value="Znf_RanBP2"/>
</dbReference>
<evidence type="ECO:0000256" key="3">
    <source>
        <dbReference type="ARBA" id="ARBA00022833"/>
    </source>
</evidence>
<evidence type="ECO:0000256" key="2">
    <source>
        <dbReference type="ARBA" id="ARBA00022771"/>
    </source>
</evidence>
<gene>
    <name evidence="6" type="ORF">P7I04_09440</name>
</gene>
<dbReference type="GO" id="GO:0008270">
    <property type="term" value="F:zinc ion binding"/>
    <property type="evidence" value="ECO:0007669"/>
    <property type="project" value="UniProtKB-KW"/>
</dbReference>
<keyword evidence="4" id="KW-0472">Membrane</keyword>
<dbReference type="Proteomes" id="UP001250218">
    <property type="component" value="Unassembled WGS sequence"/>
</dbReference>
<keyword evidence="4" id="KW-0812">Transmembrane</keyword>
<name>A0AAP5P8U2_9LACT</name>
<keyword evidence="3" id="KW-0862">Zinc</keyword>
<evidence type="ECO:0000256" key="1">
    <source>
        <dbReference type="ARBA" id="ARBA00022723"/>
    </source>
</evidence>
<accession>A0AAP5P8U2</accession>
<dbReference type="SUPFAM" id="SSF90209">
    <property type="entry name" value="Ran binding protein zinc finger-like"/>
    <property type="match status" value="1"/>
</dbReference>
<dbReference type="PROSITE" id="PS50199">
    <property type="entry name" value="ZF_RANBP2_2"/>
    <property type="match status" value="1"/>
</dbReference>
<keyword evidence="2" id="KW-0863">Zinc-finger</keyword>
<evidence type="ECO:0000256" key="4">
    <source>
        <dbReference type="SAM" id="Phobius"/>
    </source>
</evidence>
<organism evidence="6 7">
    <name type="scientific">Lactococcus lactis</name>
    <dbReference type="NCBI Taxonomy" id="1358"/>
    <lineage>
        <taxon>Bacteria</taxon>
        <taxon>Bacillati</taxon>
        <taxon>Bacillota</taxon>
        <taxon>Bacilli</taxon>
        <taxon>Lactobacillales</taxon>
        <taxon>Streptococcaceae</taxon>
        <taxon>Lactococcus</taxon>
    </lineage>
</organism>
<feature type="transmembrane region" description="Helical" evidence="4">
    <location>
        <begin position="29"/>
        <end position="62"/>
    </location>
</feature>
<keyword evidence="4" id="KW-1133">Transmembrane helix</keyword>
<dbReference type="RefSeq" id="WP_195935570.1">
    <property type="nucleotide sequence ID" value="NZ_JADPDJ010000002.1"/>
</dbReference>
<dbReference type="PROSITE" id="PS01358">
    <property type="entry name" value="ZF_RANBP2_1"/>
    <property type="match status" value="1"/>
</dbReference>
<dbReference type="EMBL" id="JARQDL010000008">
    <property type="protein sequence ID" value="MDT2946262.1"/>
    <property type="molecule type" value="Genomic_DNA"/>
</dbReference>
<reference evidence="6" key="1">
    <citation type="submission" date="2023-03" db="EMBL/GenBank/DDBJ databases">
        <authorList>
            <person name="Shen W."/>
            <person name="Cai J."/>
        </authorList>
    </citation>
    <scope>NUCLEOTIDE SEQUENCE</scope>
    <source>
        <strain evidence="6">Y37</strain>
    </source>
</reference>
<evidence type="ECO:0000313" key="7">
    <source>
        <dbReference type="Proteomes" id="UP001250218"/>
    </source>
</evidence>
<evidence type="ECO:0000259" key="5">
    <source>
        <dbReference type="PROSITE" id="PS50199"/>
    </source>
</evidence>
<protein>
    <submittedName>
        <fullName evidence="6">Zinc finger Ran-binding domain-containing protein</fullName>
    </submittedName>
</protein>